<organism evidence="8 9">
    <name type="scientific">Advenella faeciporci</name>
    <dbReference type="NCBI Taxonomy" id="797535"/>
    <lineage>
        <taxon>Bacteria</taxon>
        <taxon>Pseudomonadati</taxon>
        <taxon>Pseudomonadota</taxon>
        <taxon>Betaproteobacteria</taxon>
        <taxon>Burkholderiales</taxon>
        <taxon>Alcaligenaceae</taxon>
    </lineage>
</organism>
<dbReference type="InterPro" id="IPR002109">
    <property type="entry name" value="Glutaredoxin"/>
</dbReference>
<dbReference type="GO" id="GO:0034599">
    <property type="term" value="P:cellular response to oxidative stress"/>
    <property type="evidence" value="ECO:0007669"/>
    <property type="project" value="TreeGrafter"/>
</dbReference>
<feature type="domain" description="Glutaredoxin" evidence="7">
    <location>
        <begin position="4"/>
        <end position="64"/>
    </location>
</feature>
<evidence type="ECO:0000256" key="1">
    <source>
        <dbReference type="ARBA" id="ARBA00007787"/>
    </source>
</evidence>
<dbReference type="NCBIfam" id="TIGR02181">
    <property type="entry name" value="GRX_bact"/>
    <property type="match status" value="1"/>
</dbReference>
<dbReference type="InterPro" id="IPR011900">
    <property type="entry name" value="GRX_bact"/>
</dbReference>
<evidence type="ECO:0000313" key="8">
    <source>
        <dbReference type="EMBL" id="GGW83579.1"/>
    </source>
</evidence>
<keyword evidence="6" id="KW-0963">Cytoplasm</keyword>
<dbReference type="PANTHER" id="PTHR45694">
    <property type="entry name" value="GLUTAREDOXIN 2"/>
    <property type="match status" value="1"/>
</dbReference>
<comment type="function">
    <text evidence="6">Has a glutathione-disulfide oxidoreductase activity in the presence of NADPH and glutathione reductase. Reduces low molecular weight disulfides and proteins.</text>
</comment>
<accession>A0A918JK08</accession>
<dbReference type="Pfam" id="PF00462">
    <property type="entry name" value="Glutaredoxin"/>
    <property type="match status" value="1"/>
</dbReference>
<dbReference type="SUPFAM" id="SSF52833">
    <property type="entry name" value="Thioredoxin-like"/>
    <property type="match status" value="1"/>
</dbReference>
<keyword evidence="3 6" id="KW-0249">Electron transport</keyword>
<dbReference type="EMBL" id="BMYS01000006">
    <property type="protein sequence ID" value="GGW83579.1"/>
    <property type="molecule type" value="Genomic_DNA"/>
</dbReference>
<dbReference type="AlphaFoldDB" id="A0A918JK08"/>
<sequence>MKKVTMFSKATCPYCIRAEKLLIERGVTNLEKISIDTNREQRAVMIERTGRTTVPQIFIGDKHVGGCDDLMALDRAGELTALLAD</sequence>
<evidence type="ECO:0000256" key="4">
    <source>
        <dbReference type="ARBA" id="ARBA00023157"/>
    </source>
</evidence>
<comment type="similarity">
    <text evidence="1 6">Belongs to the glutaredoxin family.</text>
</comment>
<dbReference type="RefSeq" id="WP_169293486.1">
    <property type="nucleotide sequence ID" value="NZ_BAABFY010000054.1"/>
</dbReference>
<evidence type="ECO:0000256" key="6">
    <source>
        <dbReference type="RuleBase" id="RU364065"/>
    </source>
</evidence>
<dbReference type="PROSITE" id="PS51354">
    <property type="entry name" value="GLUTAREDOXIN_2"/>
    <property type="match status" value="1"/>
</dbReference>
<evidence type="ECO:0000313" key="9">
    <source>
        <dbReference type="Proteomes" id="UP000608345"/>
    </source>
</evidence>
<dbReference type="GO" id="GO:0005737">
    <property type="term" value="C:cytoplasm"/>
    <property type="evidence" value="ECO:0007669"/>
    <property type="project" value="TreeGrafter"/>
</dbReference>
<evidence type="ECO:0000256" key="5">
    <source>
        <dbReference type="ARBA" id="ARBA00023284"/>
    </source>
</evidence>
<evidence type="ECO:0000259" key="7">
    <source>
        <dbReference type="Pfam" id="PF00462"/>
    </source>
</evidence>
<dbReference type="PANTHER" id="PTHR45694:SF18">
    <property type="entry name" value="GLUTAREDOXIN-1-RELATED"/>
    <property type="match status" value="1"/>
</dbReference>
<dbReference type="CDD" id="cd03418">
    <property type="entry name" value="GRX_GRXb_1_3_like"/>
    <property type="match status" value="1"/>
</dbReference>
<dbReference type="InterPro" id="IPR036249">
    <property type="entry name" value="Thioredoxin-like_sf"/>
</dbReference>
<keyword evidence="2 6" id="KW-0813">Transport</keyword>
<keyword evidence="9" id="KW-1185">Reference proteome</keyword>
<dbReference type="GO" id="GO:0015038">
    <property type="term" value="F:glutathione disulfide oxidoreductase activity"/>
    <property type="evidence" value="ECO:0007669"/>
    <property type="project" value="UniProtKB-UniRule"/>
</dbReference>
<gene>
    <name evidence="8" type="primary">grxC</name>
    <name evidence="8" type="ORF">GCM10011450_12040</name>
</gene>
<dbReference type="PRINTS" id="PR00160">
    <property type="entry name" value="GLUTAREDOXIN"/>
</dbReference>
<evidence type="ECO:0000256" key="2">
    <source>
        <dbReference type="ARBA" id="ARBA00022448"/>
    </source>
</evidence>
<comment type="caution">
    <text evidence="8">The sequence shown here is derived from an EMBL/GenBank/DDBJ whole genome shotgun (WGS) entry which is preliminary data.</text>
</comment>
<reference evidence="8" key="2">
    <citation type="submission" date="2020-09" db="EMBL/GenBank/DDBJ databases">
        <authorList>
            <person name="Sun Q."/>
            <person name="Kim S."/>
        </authorList>
    </citation>
    <scope>NUCLEOTIDE SEQUENCE</scope>
    <source>
        <strain evidence="8">KCTC 23732</strain>
    </source>
</reference>
<proteinExistence type="inferred from homology"/>
<keyword evidence="4" id="KW-1015">Disulfide bond</keyword>
<name>A0A918JK08_9BURK</name>
<protein>
    <recommendedName>
        <fullName evidence="6">Glutaredoxin</fullName>
    </recommendedName>
</protein>
<dbReference type="InterPro" id="IPR011767">
    <property type="entry name" value="GLR_AS"/>
</dbReference>
<keyword evidence="5 6" id="KW-0676">Redox-active center</keyword>
<dbReference type="PROSITE" id="PS00195">
    <property type="entry name" value="GLUTAREDOXIN_1"/>
    <property type="match status" value="1"/>
</dbReference>
<evidence type="ECO:0000256" key="3">
    <source>
        <dbReference type="ARBA" id="ARBA00022982"/>
    </source>
</evidence>
<dbReference type="Gene3D" id="3.40.30.10">
    <property type="entry name" value="Glutaredoxin"/>
    <property type="match status" value="1"/>
</dbReference>
<dbReference type="GO" id="GO:0045454">
    <property type="term" value="P:cell redox homeostasis"/>
    <property type="evidence" value="ECO:0007669"/>
    <property type="project" value="InterPro"/>
</dbReference>
<dbReference type="Proteomes" id="UP000608345">
    <property type="component" value="Unassembled WGS sequence"/>
</dbReference>
<dbReference type="InterPro" id="IPR014025">
    <property type="entry name" value="Glutaredoxin_subgr"/>
</dbReference>
<reference evidence="8" key="1">
    <citation type="journal article" date="2014" name="Int. J. Syst. Evol. Microbiol.">
        <title>Complete genome sequence of Corynebacterium casei LMG S-19264T (=DSM 44701T), isolated from a smear-ripened cheese.</title>
        <authorList>
            <consortium name="US DOE Joint Genome Institute (JGI-PGF)"/>
            <person name="Walter F."/>
            <person name="Albersmeier A."/>
            <person name="Kalinowski J."/>
            <person name="Ruckert C."/>
        </authorList>
    </citation>
    <scope>NUCLEOTIDE SEQUENCE</scope>
    <source>
        <strain evidence="8">KCTC 23732</strain>
    </source>
</reference>